<gene>
    <name evidence="2" type="ORF">UU84_C0011G0011</name>
</gene>
<dbReference type="Proteomes" id="UP000033859">
    <property type="component" value="Unassembled WGS sequence"/>
</dbReference>
<dbReference type="InterPro" id="IPR019993">
    <property type="entry name" value="RecB_nuclease_TM0106_put"/>
</dbReference>
<feature type="domain" description="YprB ribonuclease H-like" evidence="1">
    <location>
        <begin position="305"/>
        <end position="484"/>
    </location>
</feature>
<dbReference type="InterPro" id="IPR038720">
    <property type="entry name" value="YprB_RNase_H-like_dom"/>
</dbReference>
<dbReference type="InterPro" id="IPR012337">
    <property type="entry name" value="RNaseH-like_sf"/>
</dbReference>
<name>A0A0G0XQJ7_9BACT</name>
<reference evidence="2 3" key="1">
    <citation type="journal article" date="2015" name="Nature">
        <title>rRNA introns, odd ribosomes, and small enigmatic genomes across a large radiation of phyla.</title>
        <authorList>
            <person name="Brown C.T."/>
            <person name="Hug L.A."/>
            <person name="Thomas B.C."/>
            <person name="Sharon I."/>
            <person name="Castelle C.J."/>
            <person name="Singh A."/>
            <person name="Wilkins M.J."/>
            <person name="Williams K.H."/>
            <person name="Banfield J.F."/>
        </authorList>
    </citation>
    <scope>NUCLEOTIDE SEQUENCE [LARGE SCALE GENOMIC DNA]</scope>
</reference>
<protein>
    <submittedName>
        <fullName evidence="2">Recombinase B</fullName>
    </submittedName>
</protein>
<dbReference type="EMBL" id="LCCE01000011">
    <property type="protein sequence ID" value="KKS27059.1"/>
    <property type="molecule type" value="Genomic_DNA"/>
</dbReference>
<evidence type="ECO:0000259" key="1">
    <source>
        <dbReference type="Pfam" id="PF13482"/>
    </source>
</evidence>
<proteinExistence type="predicted"/>
<organism evidence="2 3">
    <name type="scientific">Candidatus Yanofskybacteria bacterium GW2011_GWC2_41_9</name>
    <dbReference type="NCBI Taxonomy" id="1619029"/>
    <lineage>
        <taxon>Bacteria</taxon>
        <taxon>Candidatus Yanofskyibacteriota</taxon>
    </lineage>
</organism>
<comment type="caution">
    <text evidence="2">The sequence shown here is derived from an EMBL/GenBank/DDBJ whole genome shotgun (WGS) entry which is preliminary data.</text>
</comment>
<dbReference type="NCBIfam" id="TIGR03491">
    <property type="entry name" value="TM0106 family RecB-like putative nuclease"/>
    <property type="match status" value="1"/>
</dbReference>
<dbReference type="Pfam" id="PF13482">
    <property type="entry name" value="RNase_H_2"/>
    <property type="match status" value="1"/>
</dbReference>
<sequence>MVKDKPKLTAEHFYKFFQCPHWIWYDIYGDAQKKKHIPPLLDMIYKGKMIGAEEGLGKHKQFEQVKPELMRDLDEAFLATLELMKQGKNIYHGVLMNEDWVGMPDLLEARPLPQGQGKPAKSNFGDWHYVVYDAQRSLDLRDEFKFQLIFYSLILERLQGVRPTHAFVIDPEGNERSFLVNDYVDQFHLSLEQIEKILEGEKPLPFLKSGCKRTPWYSLCISETEGCNDVSLVYRLSQGDQRRLYDLNIKTVFDLANADVNELRNQLEDWPFDKLVRLNNQAKVLVSQEPVILKKAEFPEVKNEIYFDIESDPTRDIDYLLGFLVKNTEKKNSEPEYNYFLAKDKSEEPEMWRKFLDFLAGLDDFVIYHYAFYERHVFDRLALKYGAPESLINKFRENTIDMHLRLVESAVLPLYFYSLKDAAKYLGYKWDDSEAGGAESVVWYNDWLDKKDLPDRQAGDAILKRILKYNEDDVRATLLIKEWLETQGPKKSREKLEE</sequence>
<evidence type="ECO:0000313" key="2">
    <source>
        <dbReference type="EMBL" id="KKS27059.1"/>
    </source>
</evidence>
<dbReference type="AlphaFoldDB" id="A0A0G0XQJ7"/>
<dbReference type="SUPFAM" id="SSF53098">
    <property type="entry name" value="Ribonuclease H-like"/>
    <property type="match status" value="1"/>
</dbReference>
<accession>A0A0G0XQJ7</accession>
<evidence type="ECO:0000313" key="3">
    <source>
        <dbReference type="Proteomes" id="UP000033859"/>
    </source>
</evidence>